<dbReference type="GeneID" id="25914480"/>
<feature type="non-terminal residue" evidence="1">
    <location>
        <position position="1"/>
    </location>
</feature>
<proteinExistence type="predicted"/>
<gene>
    <name evidence="1" type="ORF">SARC_13976</name>
</gene>
<dbReference type="RefSeq" id="XP_014147369.1">
    <property type="nucleotide sequence ID" value="XM_014291894.1"/>
</dbReference>
<reference evidence="1 2" key="1">
    <citation type="submission" date="2011-02" db="EMBL/GenBank/DDBJ databases">
        <title>The Genome Sequence of Sphaeroforma arctica JP610.</title>
        <authorList>
            <consortium name="The Broad Institute Genome Sequencing Platform"/>
            <person name="Russ C."/>
            <person name="Cuomo C."/>
            <person name="Young S.K."/>
            <person name="Zeng Q."/>
            <person name="Gargeya S."/>
            <person name="Alvarado L."/>
            <person name="Berlin A."/>
            <person name="Chapman S.B."/>
            <person name="Chen Z."/>
            <person name="Freedman E."/>
            <person name="Gellesch M."/>
            <person name="Goldberg J."/>
            <person name="Griggs A."/>
            <person name="Gujja S."/>
            <person name="Heilman E."/>
            <person name="Heiman D."/>
            <person name="Howarth C."/>
            <person name="Mehta T."/>
            <person name="Neiman D."/>
            <person name="Pearson M."/>
            <person name="Roberts A."/>
            <person name="Saif S."/>
            <person name="Shea T."/>
            <person name="Shenoy N."/>
            <person name="Sisk P."/>
            <person name="Stolte C."/>
            <person name="Sykes S."/>
            <person name="White J."/>
            <person name="Yandava C."/>
            <person name="Burger G."/>
            <person name="Gray M.W."/>
            <person name="Holland P.W.H."/>
            <person name="King N."/>
            <person name="Lang F.B.F."/>
            <person name="Roger A.J."/>
            <person name="Ruiz-Trillo I."/>
            <person name="Haas B."/>
            <person name="Nusbaum C."/>
            <person name="Birren B."/>
        </authorList>
    </citation>
    <scope>NUCLEOTIDE SEQUENCE [LARGE SCALE GENOMIC DNA]</scope>
    <source>
        <strain evidence="1 2">JP610</strain>
    </source>
</reference>
<accession>A0A0L0F9R1</accession>
<dbReference type="Proteomes" id="UP000054560">
    <property type="component" value="Unassembled WGS sequence"/>
</dbReference>
<organism evidence="1 2">
    <name type="scientific">Sphaeroforma arctica JP610</name>
    <dbReference type="NCBI Taxonomy" id="667725"/>
    <lineage>
        <taxon>Eukaryota</taxon>
        <taxon>Ichthyosporea</taxon>
        <taxon>Ichthyophonida</taxon>
        <taxon>Sphaeroforma</taxon>
    </lineage>
</organism>
<evidence type="ECO:0000313" key="2">
    <source>
        <dbReference type="Proteomes" id="UP000054560"/>
    </source>
</evidence>
<name>A0A0L0F9R1_9EUKA</name>
<dbReference type="AlphaFoldDB" id="A0A0L0F9R1"/>
<feature type="non-terminal residue" evidence="1">
    <location>
        <position position="64"/>
    </location>
</feature>
<dbReference type="EMBL" id="KQ245581">
    <property type="protein sequence ID" value="KNC73467.1"/>
    <property type="molecule type" value="Genomic_DNA"/>
</dbReference>
<protein>
    <submittedName>
        <fullName evidence="1">Uncharacterized protein</fullName>
    </submittedName>
</protein>
<sequence length="64" mass="7418">VLLETKKLIDDVENAFSEVKIEYRCATVILRDMQQLQYLNVAGRLACMFNITRILLGMPVKLFK</sequence>
<keyword evidence="2" id="KW-1185">Reference proteome</keyword>
<evidence type="ECO:0000313" key="1">
    <source>
        <dbReference type="EMBL" id="KNC73467.1"/>
    </source>
</evidence>